<dbReference type="RefSeq" id="WP_094569323.1">
    <property type="nucleotide sequence ID" value="NZ_CP022743.1"/>
</dbReference>
<dbReference type="KEGG" id="muc:MuYL_0872"/>
<evidence type="ECO:0000313" key="2">
    <source>
        <dbReference type="EMBL" id="ASU32772.1"/>
    </source>
</evidence>
<reference evidence="2 3" key="1">
    <citation type="submission" date="2017-08" db="EMBL/GenBank/DDBJ databases">
        <title>Complete genome sequence of Mucilaginibacter sp. strain BJC16-A31.</title>
        <authorList>
            <consortium name="Henan University of Science and Technology"/>
            <person name="You X."/>
        </authorList>
    </citation>
    <scope>NUCLEOTIDE SEQUENCE [LARGE SCALE GENOMIC DNA]</scope>
    <source>
        <strain evidence="2 3">BJC16-A31</strain>
    </source>
</reference>
<evidence type="ECO:0000313" key="3">
    <source>
        <dbReference type="Proteomes" id="UP000215002"/>
    </source>
</evidence>
<evidence type="ECO:0000256" key="1">
    <source>
        <dbReference type="SAM" id="SignalP"/>
    </source>
</evidence>
<feature type="chain" id="PRO_5012397848" description="Lipocalin-like domain-containing protein" evidence="1">
    <location>
        <begin position="27"/>
        <end position="156"/>
    </location>
</feature>
<dbReference type="OrthoDB" id="1493972at2"/>
<keyword evidence="1" id="KW-0732">Signal</keyword>
<evidence type="ECO:0008006" key="4">
    <source>
        <dbReference type="Google" id="ProtNLM"/>
    </source>
</evidence>
<protein>
    <recommendedName>
        <fullName evidence="4">Lipocalin-like domain-containing protein</fullName>
    </recommendedName>
</protein>
<proteinExistence type="predicted"/>
<name>A0A223NSB4_9SPHI</name>
<keyword evidence="3" id="KW-1185">Reference proteome</keyword>
<dbReference type="PROSITE" id="PS51257">
    <property type="entry name" value="PROKAR_LIPOPROTEIN"/>
    <property type="match status" value="1"/>
</dbReference>
<dbReference type="EMBL" id="CP022743">
    <property type="protein sequence ID" value="ASU32772.1"/>
    <property type="molecule type" value="Genomic_DNA"/>
</dbReference>
<gene>
    <name evidence="2" type="ORF">MuYL_0872</name>
</gene>
<dbReference type="Gene3D" id="2.40.128.490">
    <property type="entry name" value="Uncharacterised protein PF14869, DUF4488"/>
    <property type="match status" value="1"/>
</dbReference>
<feature type="signal peptide" evidence="1">
    <location>
        <begin position="1"/>
        <end position="26"/>
    </location>
</feature>
<dbReference type="Proteomes" id="UP000215002">
    <property type="component" value="Chromosome"/>
</dbReference>
<accession>A0A223NSB4</accession>
<organism evidence="2 3">
    <name type="scientific">Mucilaginibacter xinganensis</name>
    <dbReference type="NCBI Taxonomy" id="1234841"/>
    <lineage>
        <taxon>Bacteria</taxon>
        <taxon>Pseudomonadati</taxon>
        <taxon>Bacteroidota</taxon>
        <taxon>Sphingobacteriia</taxon>
        <taxon>Sphingobacteriales</taxon>
        <taxon>Sphingobacteriaceae</taxon>
        <taxon>Mucilaginibacter</taxon>
    </lineage>
</organism>
<dbReference type="AlphaFoldDB" id="A0A223NSB4"/>
<sequence>MKFKPLAFLSLSAIAFLIACKNPAEKKQQTAANPIIGTWQLVSGATITKGQSQANSYPKDQQMIKIINDTHFAFLNHIMNTAKDSSNKFDAGGGRYTLKGDQYTEHLDYYKDKAWEGKPFTFTLTFSGDTLIQKGIEKVEGTGIDRVVIEKYLKVK</sequence>